<accession>A0ABS0DJ32</accession>
<protein>
    <submittedName>
        <fullName evidence="1">Uncharacterized protein</fullName>
    </submittedName>
</protein>
<reference evidence="1 2" key="1">
    <citation type="submission" date="2020-10" db="EMBL/GenBank/DDBJ databases">
        <title>Identification of Nocardia species via Next-generation sequencing and recognition of intraspecies genetic diversity.</title>
        <authorList>
            <person name="Li P."/>
            <person name="Li P."/>
            <person name="Lu B."/>
        </authorList>
    </citation>
    <scope>NUCLEOTIDE SEQUENCE [LARGE SCALE GENOMIC DNA]</scope>
    <source>
        <strain evidence="1 2">BJ06-0143</strain>
    </source>
</reference>
<dbReference type="RefSeq" id="WP_228805864.1">
    <property type="nucleotide sequence ID" value="NZ_JADLQN010000019.1"/>
</dbReference>
<keyword evidence="2" id="KW-1185">Reference proteome</keyword>
<feature type="non-terminal residue" evidence="1">
    <location>
        <position position="158"/>
    </location>
</feature>
<dbReference type="Proteomes" id="UP000707731">
    <property type="component" value="Unassembled WGS sequence"/>
</dbReference>
<gene>
    <name evidence="1" type="ORF">IU449_28650</name>
</gene>
<comment type="caution">
    <text evidence="1">The sequence shown here is derived from an EMBL/GenBank/DDBJ whole genome shotgun (WGS) entry which is preliminary data.</text>
</comment>
<evidence type="ECO:0000313" key="2">
    <source>
        <dbReference type="Proteomes" id="UP000707731"/>
    </source>
</evidence>
<evidence type="ECO:0000313" key="1">
    <source>
        <dbReference type="EMBL" id="MBF6358471.1"/>
    </source>
</evidence>
<proteinExistence type="predicted"/>
<organism evidence="1 2">
    <name type="scientific">Nocardia higoensis</name>
    <dbReference type="NCBI Taxonomy" id="228599"/>
    <lineage>
        <taxon>Bacteria</taxon>
        <taxon>Bacillati</taxon>
        <taxon>Actinomycetota</taxon>
        <taxon>Actinomycetes</taxon>
        <taxon>Mycobacteriales</taxon>
        <taxon>Nocardiaceae</taxon>
        <taxon>Nocardia</taxon>
    </lineage>
</organism>
<sequence>MIPEFLAVSSTAATASAYLTAQAYGYGARYWHLTDPDERQAHRDAARIRRTWPRTARYLGLALRDDRPTAADMVAGRQRAQDARRYRTPRIRRLTTDRYGVTVEFRTVPGIGADQFRKAAEHLADHWGVERVAVTRTAPGRITVRAVRTDPLTIPLTA</sequence>
<name>A0ABS0DJ32_9NOCA</name>
<dbReference type="EMBL" id="JADLQN010000019">
    <property type="protein sequence ID" value="MBF6358471.1"/>
    <property type="molecule type" value="Genomic_DNA"/>
</dbReference>